<evidence type="ECO:0000256" key="4">
    <source>
        <dbReference type="SAM" id="MobiDB-lite"/>
    </source>
</evidence>
<feature type="domain" description="HAMP" evidence="8">
    <location>
        <begin position="308"/>
        <end position="360"/>
    </location>
</feature>
<dbReference type="KEGG" id="sper:EW093_02130"/>
<dbReference type="GO" id="GO:0007165">
    <property type="term" value="P:signal transduction"/>
    <property type="evidence" value="ECO:0007669"/>
    <property type="project" value="UniProtKB-KW"/>
</dbReference>
<feature type="domain" description="T-SNARE coiled-coil homology" evidence="7">
    <location>
        <begin position="356"/>
        <end position="418"/>
    </location>
</feature>
<evidence type="ECO:0000259" key="8">
    <source>
        <dbReference type="PROSITE" id="PS50885"/>
    </source>
</evidence>
<keyword evidence="5" id="KW-0812">Transmembrane</keyword>
<dbReference type="InterPro" id="IPR000727">
    <property type="entry name" value="T_SNARE_dom"/>
</dbReference>
<evidence type="ECO:0000313" key="9">
    <source>
        <dbReference type="EMBL" id="QEN03546.1"/>
    </source>
</evidence>
<keyword evidence="10" id="KW-1185">Reference proteome</keyword>
<dbReference type="GO" id="GO:0005886">
    <property type="term" value="C:plasma membrane"/>
    <property type="evidence" value="ECO:0007669"/>
    <property type="project" value="TreeGrafter"/>
</dbReference>
<dbReference type="CDD" id="cd06225">
    <property type="entry name" value="HAMP"/>
    <property type="match status" value="1"/>
</dbReference>
<feature type="region of interest" description="Disordered" evidence="4">
    <location>
        <begin position="370"/>
        <end position="393"/>
    </location>
</feature>
<dbReference type="PANTHER" id="PTHR43531:SF11">
    <property type="entry name" value="METHYL-ACCEPTING CHEMOTAXIS PROTEIN 3"/>
    <property type="match status" value="1"/>
</dbReference>
<dbReference type="Proteomes" id="UP000323824">
    <property type="component" value="Chromosome"/>
</dbReference>
<dbReference type="SMART" id="SM01358">
    <property type="entry name" value="HBM"/>
    <property type="match status" value="1"/>
</dbReference>
<protein>
    <submittedName>
        <fullName evidence="9">HAMP domain-containing protein</fullName>
    </submittedName>
</protein>
<dbReference type="Pfam" id="PF00672">
    <property type="entry name" value="HAMP"/>
    <property type="match status" value="1"/>
</dbReference>
<reference evidence="9 10" key="1">
    <citation type="submission" date="2019-02" db="EMBL/GenBank/DDBJ databases">
        <authorList>
            <person name="Fomenkov A."/>
            <person name="Dubinina G."/>
            <person name="Grabovich M."/>
            <person name="Vincze T."/>
            <person name="Roberts R.J."/>
        </authorList>
    </citation>
    <scope>NUCLEOTIDE SEQUENCE [LARGE SCALE GENOMIC DNA]</scope>
    <source>
        <strain evidence="9 10">P</strain>
    </source>
</reference>
<sequence length="612" mass="68055">MNMSFIKNMKIGFKIGLSFTIVVLLFIVVIIQYQSSFIEIQRSYNKLLDEVEVKKSLSTDIEISMLEARRSEKDFFSRLELIYLSNVEQSVKEIITKAELIKNIDKNNGVSYESSADIIKYITTYKDLFIKVVDAYKVKGLSYDQGLQGEFRSASHNIEAELEKYNEEKILIEYLNLRRNEKDYLLRKEESYIKKVDSSILEIKKSIENSNLDSNIKNELKTLIELYRLKFKNLTDKDIEIEGYTAELRSAVHQIEPIIAEIVSKTNIEMSSISKDTEMMAKKSIDIALITGFIAVILSIIFVVLIILSITRPVAKILKFIKSYALGDLTTKISLDSSDELGIISQNLQGAISTIHNTIIQVDSSSKNVSSGSSQLSDTANQMSQGASEQASSIQEISSSMEEMVSNIKRNADNASQTEKIAQKSAENAKVGSEYVSQTVAAMKTIAEKITIIEEIARNTNLLALNASIEAARAGEYGKGFAVVASEVGKLAERSKLASAEINILANDSVDVADKAGKKIIDMIPDIQRTAELIQEISASSHEQNSGAEQINQAIMQLDKVIQQNASVSEESSSMAEELNSQAIILDETISFFKIDNNDLSISNRLELLKAN</sequence>
<dbReference type="InterPro" id="IPR003660">
    <property type="entry name" value="HAMP_dom"/>
</dbReference>
<feature type="domain" description="Methyl-accepting transducer" evidence="6">
    <location>
        <begin position="365"/>
        <end position="580"/>
    </location>
</feature>
<feature type="transmembrane region" description="Helical" evidence="5">
    <location>
        <begin position="12"/>
        <end position="33"/>
    </location>
</feature>
<dbReference type="GO" id="GO:0004888">
    <property type="term" value="F:transmembrane signaling receptor activity"/>
    <property type="evidence" value="ECO:0007669"/>
    <property type="project" value="TreeGrafter"/>
</dbReference>
<organism evidence="9 10">
    <name type="scientific">Thiospirochaeta perfilievii</name>
    <dbReference type="NCBI Taxonomy" id="252967"/>
    <lineage>
        <taxon>Bacteria</taxon>
        <taxon>Pseudomonadati</taxon>
        <taxon>Spirochaetota</taxon>
        <taxon>Spirochaetia</taxon>
        <taxon>Spirochaetales</taxon>
        <taxon>Spirochaetaceae</taxon>
        <taxon>Thiospirochaeta</taxon>
    </lineage>
</organism>
<reference evidence="9 10" key="2">
    <citation type="submission" date="2019-09" db="EMBL/GenBank/DDBJ databases">
        <title>Complete Genome Sequence and Methylome Analysis of free living Spirochaetas.</title>
        <authorList>
            <person name="Leshcheva N."/>
            <person name="Mikheeva N."/>
        </authorList>
    </citation>
    <scope>NUCLEOTIDE SEQUENCE [LARGE SCALE GENOMIC DNA]</scope>
    <source>
        <strain evidence="9 10">P</strain>
    </source>
</reference>
<keyword evidence="5" id="KW-0472">Membrane</keyword>
<accession>A0A5C1Q9S8</accession>
<evidence type="ECO:0000256" key="3">
    <source>
        <dbReference type="PROSITE-ProRule" id="PRU00284"/>
    </source>
</evidence>
<dbReference type="PANTHER" id="PTHR43531">
    <property type="entry name" value="PROTEIN ICFG"/>
    <property type="match status" value="1"/>
</dbReference>
<evidence type="ECO:0000256" key="2">
    <source>
        <dbReference type="ARBA" id="ARBA00029447"/>
    </source>
</evidence>
<dbReference type="InterPro" id="IPR004089">
    <property type="entry name" value="MCPsignal_dom"/>
</dbReference>
<dbReference type="EMBL" id="CP035807">
    <property type="protein sequence ID" value="QEN03546.1"/>
    <property type="molecule type" value="Genomic_DNA"/>
</dbReference>
<keyword evidence="1" id="KW-0145">Chemotaxis</keyword>
<dbReference type="OrthoDB" id="369026at2"/>
<evidence type="ECO:0000259" key="7">
    <source>
        <dbReference type="PROSITE" id="PS50192"/>
    </source>
</evidence>
<dbReference type="Pfam" id="PF00015">
    <property type="entry name" value="MCPsignal"/>
    <property type="match status" value="1"/>
</dbReference>
<evidence type="ECO:0000313" key="10">
    <source>
        <dbReference type="Proteomes" id="UP000323824"/>
    </source>
</evidence>
<name>A0A5C1Q9S8_9SPIO</name>
<dbReference type="SUPFAM" id="SSF58104">
    <property type="entry name" value="Methyl-accepting chemotaxis protein (MCP) signaling domain"/>
    <property type="match status" value="1"/>
</dbReference>
<dbReference type="PROSITE" id="PS50885">
    <property type="entry name" value="HAMP"/>
    <property type="match status" value="1"/>
</dbReference>
<evidence type="ECO:0000256" key="5">
    <source>
        <dbReference type="SAM" id="Phobius"/>
    </source>
</evidence>
<evidence type="ECO:0000256" key="1">
    <source>
        <dbReference type="ARBA" id="ARBA00022500"/>
    </source>
</evidence>
<dbReference type="InterPro" id="IPR051310">
    <property type="entry name" value="MCP_chemotaxis"/>
</dbReference>
<dbReference type="PROSITE" id="PS50111">
    <property type="entry name" value="CHEMOTAXIS_TRANSDUC_2"/>
    <property type="match status" value="1"/>
</dbReference>
<dbReference type="GO" id="GO:0006935">
    <property type="term" value="P:chemotaxis"/>
    <property type="evidence" value="ECO:0007669"/>
    <property type="project" value="UniProtKB-KW"/>
</dbReference>
<dbReference type="SMART" id="SM00283">
    <property type="entry name" value="MA"/>
    <property type="match status" value="1"/>
</dbReference>
<dbReference type="AlphaFoldDB" id="A0A5C1Q9S8"/>
<keyword evidence="3" id="KW-0807">Transducer</keyword>
<dbReference type="PROSITE" id="PS50192">
    <property type="entry name" value="T_SNARE"/>
    <property type="match status" value="1"/>
</dbReference>
<keyword evidence="5" id="KW-1133">Transmembrane helix</keyword>
<proteinExistence type="inferred from homology"/>
<comment type="similarity">
    <text evidence="2">Belongs to the methyl-accepting chemotaxis (MCP) protein family.</text>
</comment>
<dbReference type="InterPro" id="IPR032255">
    <property type="entry name" value="HBM"/>
</dbReference>
<dbReference type="Gene3D" id="1.10.287.950">
    <property type="entry name" value="Methyl-accepting chemotaxis protein"/>
    <property type="match status" value="1"/>
</dbReference>
<feature type="transmembrane region" description="Helical" evidence="5">
    <location>
        <begin position="287"/>
        <end position="310"/>
    </location>
</feature>
<evidence type="ECO:0000259" key="6">
    <source>
        <dbReference type="PROSITE" id="PS50111"/>
    </source>
</evidence>
<gene>
    <name evidence="9" type="ORF">EW093_02130</name>
</gene>